<keyword evidence="6" id="KW-1185">Reference proteome</keyword>
<evidence type="ECO:0000313" key="5">
    <source>
        <dbReference type="EMBL" id="CAD6245060.1"/>
    </source>
</evidence>
<evidence type="ECO:0000313" key="6">
    <source>
        <dbReference type="Proteomes" id="UP000604825"/>
    </source>
</evidence>
<accession>A0A811PH80</accession>
<dbReference type="OrthoDB" id="1736440at2759"/>
<comment type="subcellular location">
    <subcellularLocation>
        <location evidence="1">Nucleus</location>
    </subcellularLocation>
</comment>
<dbReference type="Proteomes" id="UP000604825">
    <property type="component" value="Unassembled WGS sequence"/>
</dbReference>
<keyword evidence="2" id="KW-0539">Nucleus</keyword>
<proteinExistence type="predicted"/>
<evidence type="ECO:0000256" key="2">
    <source>
        <dbReference type="ARBA" id="ARBA00023242"/>
    </source>
</evidence>
<dbReference type="GO" id="GO:0005634">
    <property type="term" value="C:nucleus"/>
    <property type="evidence" value="ECO:0007669"/>
    <property type="project" value="UniProtKB-SubCell"/>
</dbReference>
<feature type="region of interest" description="Disordered" evidence="3">
    <location>
        <begin position="1"/>
        <end position="80"/>
    </location>
</feature>
<comment type="caution">
    <text evidence="5">The sequence shown here is derived from an EMBL/GenBank/DDBJ whole genome shotgun (WGS) entry which is preliminary data.</text>
</comment>
<dbReference type="AlphaFoldDB" id="A0A811PH80"/>
<evidence type="ECO:0000256" key="1">
    <source>
        <dbReference type="ARBA" id="ARBA00004123"/>
    </source>
</evidence>
<feature type="domain" description="RFTS" evidence="4">
    <location>
        <begin position="128"/>
        <end position="202"/>
    </location>
</feature>
<feature type="compositionally biased region" description="Low complexity" evidence="3">
    <location>
        <begin position="11"/>
        <end position="20"/>
    </location>
</feature>
<feature type="compositionally biased region" description="Polar residues" evidence="3">
    <location>
        <begin position="1"/>
        <end position="10"/>
    </location>
</feature>
<dbReference type="EMBL" id="CAJGYO010000007">
    <property type="protein sequence ID" value="CAD6245060.1"/>
    <property type="molecule type" value="Genomic_DNA"/>
</dbReference>
<reference evidence="5" key="1">
    <citation type="submission" date="2020-10" db="EMBL/GenBank/DDBJ databases">
        <authorList>
            <person name="Han B."/>
            <person name="Lu T."/>
            <person name="Zhao Q."/>
            <person name="Huang X."/>
            <person name="Zhao Y."/>
        </authorList>
    </citation>
    <scope>NUCLEOTIDE SEQUENCE</scope>
</reference>
<evidence type="ECO:0000259" key="4">
    <source>
        <dbReference type="Pfam" id="PF12047"/>
    </source>
</evidence>
<dbReference type="InterPro" id="IPR022702">
    <property type="entry name" value="Cytosine_MeTrfase1_RFD"/>
</dbReference>
<gene>
    <name evidence="5" type="ORF">NCGR_LOCUS29524</name>
</gene>
<dbReference type="Pfam" id="PF12047">
    <property type="entry name" value="DNMT1-RFD"/>
    <property type="match status" value="1"/>
</dbReference>
<sequence length="202" mass="22567">MSSMCTPVTYSSTSRSSISSGAGVMAKHQRSAVATATGTKKRKAKLPNREDSIENEEMVTEHEAKTDSNDTTDEPVVRKRPKRAAACSNFKEKELGLSEEDLIITIKESRVEEEEIEAVRLTKTEPEDRRPSRKLIDFSLHDADGNLQPFEMSEVDDIFMTALILPLDNGMEKDRKKGVRCLGFGRIKEWIISGYNEGTAVI</sequence>
<protein>
    <recommendedName>
        <fullName evidence="4">RFTS domain-containing protein</fullName>
    </recommendedName>
</protein>
<name>A0A811PH80_9POAL</name>
<organism evidence="5 6">
    <name type="scientific">Miscanthus lutarioriparius</name>
    <dbReference type="NCBI Taxonomy" id="422564"/>
    <lineage>
        <taxon>Eukaryota</taxon>
        <taxon>Viridiplantae</taxon>
        <taxon>Streptophyta</taxon>
        <taxon>Embryophyta</taxon>
        <taxon>Tracheophyta</taxon>
        <taxon>Spermatophyta</taxon>
        <taxon>Magnoliopsida</taxon>
        <taxon>Liliopsida</taxon>
        <taxon>Poales</taxon>
        <taxon>Poaceae</taxon>
        <taxon>PACMAD clade</taxon>
        <taxon>Panicoideae</taxon>
        <taxon>Andropogonodae</taxon>
        <taxon>Andropogoneae</taxon>
        <taxon>Saccharinae</taxon>
        <taxon>Miscanthus</taxon>
    </lineage>
</organism>
<feature type="compositionally biased region" description="Basic and acidic residues" evidence="3">
    <location>
        <begin position="59"/>
        <end position="68"/>
    </location>
</feature>
<evidence type="ECO:0000256" key="3">
    <source>
        <dbReference type="SAM" id="MobiDB-lite"/>
    </source>
</evidence>